<organism evidence="2 3">
    <name type="scientific">Paenibacillus harenae</name>
    <dbReference type="NCBI Taxonomy" id="306543"/>
    <lineage>
        <taxon>Bacteria</taxon>
        <taxon>Bacillati</taxon>
        <taxon>Bacillota</taxon>
        <taxon>Bacilli</taxon>
        <taxon>Bacillales</taxon>
        <taxon>Paenibacillaceae</taxon>
        <taxon>Paenibacillus</taxon>
    </lineage>
</organism>
<dbReference type="EMBL" id="JAUSSU010000017">
    <property type="protein sequence ID" value="MDQ0116291.1"/>
    <property type="molecule type" value="Genomic_DNA"/>
</dbReference>
<name>A0ABT9UBA8_PAEHA</name>
<accession>A0ABT9UBA8</accession>
<proteinExistence type="predicted"/>
<dbReference type="Proteomes" id="UP001229346">
    <property type="component" value="Unassembled WGS sequence"/>
</dbReference>
<evidence type="ECO:0000313" key="3">
    <source>
        <dbReference type="Proteomes" id="UP001229346"/>
    </source>
</evidence>
<evidence type="ECO:0000313" key="2">
    <source>
        <dbReference type="EMBL" id="MDQ0116291.1"/>
    </source>
</evidence>
<dbReference type="InterPro" id="IPR042070">
    <property type="entry name" value="PucR_C-HTH_sf"/>
</dbReference>
<evidence type="ECO:0000259" key="1">
    <source>
        <dbReference type="Pfam" id="PF13556"/>
    </source>
</evidence>
<reference evidence="2 3" key="1">
    <citation type="submission" date="2023-07" db="EMBL/GenBank/DDBJ databases">
        <title>Sorghum-associated microbial communities from plants grown in Nebraska, USA.</title>
        <authorList>
            <person name="Schachtman D."/>
        </authorList>
    </citation>
    <scope>NUCLEOTIDE SEQUENCE [LARGE SCALE GENOMIC DNA]</scope>
    <source>
        <strain evidence="2 3">CC482</strain>
    </source>
</reference>
<dbReference type="RefSeq" id="WP_307470222.1">
    <property type="nucleotide sequence ID" value="NZ_JAUSST010000002.1"/>
</dbReference>
<dbReference type="InterPro" id="IPR025736">
    <property type="entry name" value="PucR_C-HTH_dom"/>
</dbReference>
<dbReference type="Pfam" id="PF13556">
    <property type="entry name" value="HTH_30"/>
    <property type="match status" value="1"/>
</dbReference>
<protein>
    <submittedName>
        <fullName evidence="2">DNA-binding PucR family transcriptional regulator</fullName>
    </submittedName>
</protein>
<feature type="domain" description="PucR C-terminal helix-turn-helix" evidence="1">
    <location>
        <begin position="2"/>
        <end position="43"/>
    </location>
</feature>
<sequence>MNETAKKLFIHRNTATYRIEKLSELLEVDLKKMNVLMRLKIAFIFRRMLLNQPFATSSGVKETTRAGK</sequence>
<keyword evidence="2" id="KW-0238">DNA-binding</keyword>
<gene>
    <name evidence="2" type="ORF">J2T15_005767</name>
</gene>
<dbReference type="GO" id="GO:0003677">
    <property type="term" value="F:DNA binding"/>
    <property type="evidence" value="ECO:0007669"/>
    <property type="project" value="UniProtKB-KW"/>
</dbReference>
<comment type="caution">
    <text evidence="2">The sequence shown here is derived from an EMBL/GenBank/DDBJ whole genome shotgun (WGS) entry which is preliminary data.</text>
</comment>
<dbReference type="Gene3D" id="1.10.10.2840">
    <property type="entry name" value="PucR C-terminal helix-turn-helix domain"/>
    <property type="match status" value="1"/>
</dbReference>
<keyword evidence="3" id="KW-1185">Reference proteome</keyword>